<dbReference type="PANTHER" id="PTHR11252:SF0">
    <property type="entry name" value="POLYRIBONUCLEOTIDE NUCLEOTIDYLTRANSFERASE 1, MITOCHONDRIAL"/>
    <property type="match status" value="1"/>
</dbReference>
<comment type="cofactor">
    <cofactor evidence="8">
        <name>Mg(2+)</name>
        <dbReference type="ChEBI" id="CHEBI:18420"/>
    </cofactor>
</comment>
<dbReference type="SMART" id="SM00322">
    <property type="entry name" value="KH"/>
    <property type="match status" value="1"/>
</dbReference>
<keyword evidence="7 8" id="KW-0694">RNA-binding</keyword>
<dbReference type="Pfam" id="PF00013">
    <property type="entry name" value="KH_1"/>
    <property type="match status" value="1"/>
</dbReference>
<dbReference type="SUPFAM" id="SSF54211">
    <property type="entry name" value="Ribosomal protein S5 domain 2-like"/>
    <property type="match status" value="2"/>
</dbReference>
<evidence type="ECO:0000256" key="6">
    <source>
        <dbReference type="ARBA" id="ARBA00022842"/>
    </source>
</evidence>
<dbReference type="PROSITE" id="PS50084">
    <property type="entry name" value="KH_TYPE_1"/>
    <property type="match status" value="1"/>
</dbReference>
<proteinExistence type="inferred from homology"/>
<evidence type="ECO:0000259" key="10">
    <source>
        <dbReference type="PROSITE" id="PS50126"/>
    </source>
</evidence>
<comment type="catalytic activity">
    <reaction evidence="8">
        <text>RNA(n+1) + phosphate = RNA(n) + a ribonucleoside 5'-diphosphate</text>
        <dbReference type="Rhea" id="RHEA:22096"/>
        <dbReference type="Rhea" id="RHEA-COMP:14527"/>
        <dbReference type="Rhea" id="RHEA-COMP:17342"/>
        <dbReference type="ChEBI" id="CHEBI:43474"/>
        <dbReference type="ChEBI" id="CHEBI:57930"/>
        <dbReference type="ChEBI" id="CHEBI:140395"/>
        <dbReference type="EC" id="2.7.7.8"/>
    </reaction>
</comment>
<dbReference type="EC" id="2.7.7.8" evidence="8"/>
<dbReference type="CDD" id="cd02393">
    <property type="entry name" value="KH-I_PNPase"/>
    <property type="match status" value="1"/>
</dbReference>
<dbReference type="SUPFAM" id="SSF50249">
    <property type="entry name" value="Nucleic acid-binding proteins"/>
    <property type="match status" value="1"/>
</dbReference>
<comment type="caution">
    <text evidence="11">The sequence shown here is derived from an EMBL/GenBank/DDBJ whole genome shotgun (WGS) entry which is preliminary data.</text>
</comment>
<evidence type="ECO:0000256" key="4">
    <source>
        <dbReference type="ARBA" id="ARBA00022695"/>
    </source>
</evidence>
<dbReference type="AlphaFoldDB" id="A0A2H0YS37"/>
<dbReference type="InterPro" id="IPR020568">
    <property type="entry name" value="Ribosomal_Su5_D2-typ_SF"/>
</dbReference>
<dbReference type="NCBIfam" id="NF008805">
    <property type="entry name" value="PRK11824.1"/>
    <property type="match status" value="1"/>
</dbReference>
<dbReference type="Gene3D" id="2.40.50.140">
    <property type="entry name" value="Nucleic acid-binding proteins"/>
    <property type="match status" value="1"/>
</dbReference>
<dbReference type="PROSITE" id="PS50126">
    <property type="entry name" value="S1"/>
    <property type="match status" value="1"/>
</dbReference>
<dbReference type="Gene3D" id="3.30.1370.10">
    <property type="entry name" value="K Homology domain, type 1"/>
    <property type="match status" value="1"/>
</dbReference>
<gene>
    <name evidence="8 11" type="primary">pnp</name>
    <name evidence="11" type="ORF">COT26_02685</name>
</gene>
<dbReference type="Gene3D" id="3.30.230.70">
    <property type="entry name" value="GHMP Kinase, N-terminal domain"/>
    <property type="match status" value="2"/>
</dbReference>
<evidence type="ECO:0000313" key="11">
    <source>
        <dbReference type="EMBL" id="PIS40562.1"/>
    </source>
</evidence>
<dbReference type="InterPro" id="IPR036612">
    <property type="entry name" value="KH_dom_type_1_sf"/>
</dbReference>
<dbReference type="GO" id="GO:0004654">
    <property type="term" value="F:polyribonucleotide nucleotidyltransferase activity"/>
    <property type="evidence" value="ECO:0007669"/>
    <property type="project" value="UniProtKB-UniRule"/>
</dbReference>
<comment type="function">
    <text evidence="8">Involved in mRNA degradation. Catalyzes the phosphorolysis of single-stranded polyribonucleotides processively in the 3'- to 5'-direction.</text>
</comment>
<evidence type="ECO:0000256" key="2">
    <source>
        <dbReference type="ARBA" id="ARBA00022490"/>
    </source>
</evidence>
<dbReference type="NCBIfam" id="TIGR03591">
    <property type="entry name" value="polynuc_phos"/>
    <property type="match status" value="1"/>
</dbReference>
<dbReference type="SUPFAM" id="SSF54791">
    <property type="entry name" value="Eukaryotic type KH-domain (KH-domain type I)"/>
    <property type="match status" value="1"/>
</dbReference>
<dbReference type="CDD" id="cd11363">
    <property type="entry name" value="RNase_PH_PNPase_1"/>
    <property type="match status" value="1"/>
</dbReference>
<dbReference type="SMART" id="SM00316">
    <property type="entry name" value="S1"/>
    <property type="match status" value="1"/>
</dbReference>
<dbReference type="InterPro" id="IPR001247">
    <property type="entry name" value="ExoRNase_PH_dom1"/>
</dbReference>
<accession>A0A2H0YS37</accession>
<evidence type="ECO:0000313" key="12">
    <source>
        <dbReference type="Proteomes" id="UP000236845"/>
    </source>
</evidence>
<keyword evidence="4 8" id="KW-0548">Nucleotidyltransferase</keyword>
<dbReference type="SUPFAM" id="SSF55666">
    <property type="entry name" value="Ribonuclease PH domain 2-like"/>
    <property type="match status" value="2"/>
</dbReference>
<feature type="region of interest" description="Disordered" evidence="9">
    <location>
        <begin position="724"/>
        <end position="758"/>
    </location>
</feature>
<dbReference type="Proteomes" id="UP000236845">
    <property type="component" value="Unassembled WGS sequence"/>
</dbReference>
<dbReference type="Pfam" id="PF03725">
    <property type="entry name" value="RNase_PH_C"/>
    <property type="match status" value="1"/>
</dbReference>
<organism evidence="11 12">
    <name type="scientific">Candidatus Kerfeldbacteria bacterium CG08_land_8_20_14_0_20_43_14</name>
    <dbReference type="NCBI Taxonomy" id="2014246"/>
    <lineage>
        <taxon>Bacteria</taxon>
        <taxon>Candidatus Kerfeldiibacteriota</taxon>
    </lineage>
</organism>
<dbReference type="InterPro" id="IPR036345">
    <property type="entry name" value="ExoRNase_PH_dom2_sf"/>
</dbReference>
<sequence>MSDIKTFSAEIGGKTLTIETGKYAGLANAACTVRYGDTMVLAAVVLSNTIREGIDFFPLMVEYEERLYAAGKIKGSRFIKREGRPTDEAVLTGRMIDRSIRPLFDNRMRNDVQVSILVLSVDQENDPDIPSLIGAATVLSMSEIPWNGPIAGVRIGQIGGEWVLNPTTEARNKSDLDLILAGSADKAVMIEAGAKQISEDIILEAIKFGQKHIKKIVDLIEEVIKATGKEKINPLANAEADEERKKVKAKVEAFLTTDKRNSIFASPAKQDQKTAIEALTKELDEQLKADNEVSKDMRIAGITMLAEMIDHAALTYVLETGKRVDGRAYDEIRPLSAEVALLPRTHGSGLFQRGETQVLSTITLGGPGDEQTLDGMEETGKKRYMHHYNFPPYSVGEVKPNRGPGRREIGHGALAERALEPVLPPKEQFPYTIRVVSEVLSSNGSTSQASACGSTLALMDAGVPIIEPVAGIAMGLLVDPNKPENYKVITDIQGIEDHSGGMDFKVAGTKNGVTAMQVDIKVDGLTFAMVEEALAGAKKARLQILEVMKGAIVEPRKELSPYAPRITTLQINPELIREVIGKGGETINKIIDECGGADVMKIDIEESGLIFITSTNAEMATKAEDWIKNITREIMPGEIFEGTVTQIMKDRNSGSEIGAIVELAPGKDGMVHISEFASARIRAVSDVVSVGQKLKVKVMEVDKERGRIGLSVKALGSESDLVIPDSAIDNSPQRENGFHGGNRRFSGPPRGRGGRERF</sequence>
<dbReference type="PIRSF" id="PIRSF005499">
    <property type="entry name" value="PNPase"/>
    <property type="match status" value="1"/>
</dbReference>
<evidence type="ECO:0000256" key="3">
    <source>
        <dbReference type="ARBA" id="ARBA00022679"/>
    </source>
</evidence>
<keyword evidence="6 8" id="KW-0460">Magnesium</keyword>
<keyword evidence="2 8" id="KW-0963">Cytoplasm</keyword>
<feature type="binding site" evidence="8">
    <location>
        <position position="497"/>
    </location>
    <ligand>
        <name>Mg(2+)</name>
        <dbReference type="ChEBI" id="CHEBI:18420"/>
    </ligand>
</feature>
<dbReference type="InterPro" id="IPR012162">
    <property type="entry name" value="PNPase"/>
</dbReference>
<dbReference type="InterPro" id="IPR027408">
    <property type="entry name" value="PNPase/RNase_PH_dom_sf"/>
</dbReference>
<feature type="domain" description="S1 motif" evidence="10">
    <location>
        <begin position="637"/>
        <end position="713"/>
    </location>
</feature>
<dbReference type="InterPro" id="IPR003029">
    <property type="entry name" value="S1_domain"/>
</dbReference>
<dbReference type="Pfam" id="PF00575">
    <property type="entry name" value="S1"/>
    <property type="match status" value="1"/>
</dbReference>
<keyword evidence="5 8" id="KW-0479">Metal-binding</keyword>
<dbReference type="FunFam" id="3.30.230.70:FF:000001">
    <property type="entry name" value="Polyribonucleotide nucleotidyltransferase"/>
    <property type="match status" value="1"/>
</dbReference>
<comment type="similarity">
    <text evidence="1 8">Belongs to the polyribonucleotide nucleotidyltransferase family.</text>
</comment>
<feature type="binding site" evidence="8">
    <location>
        <position position="503"/>
    </location>
    <ligand>
        <name>Mg(2+)</name>
        <dbReference type="ChEBI" id="CHEBI:18420"/>
    </ligand>
</feature>
<dbReference type="InterPro" id="IPR004087">
    <property type="entry name" value="KH_dom"/>
</dbReference>
<dbReference type="HAMAP" id="MF_01595">
    <property type="entry name" value="PNPase"/>
    <property type="match status" value="1"/>
</dbReference>
<dbReference type="GO" id="GO:0000175">
    <property type="term" value="F:3'-5'-RNA exonuclease activity"/>
    <property type="evidence" value="ECO:0007669"/>
    <property type="project" value="TreeGrafter"/>
</dbReference>
<reference evidence="12" key="1">
    <citation type="submission" date="2017-09" db="EMBL/GenBank/DDBJ databases">
        <title>Depth-based differentiation of microbial function through sediment-hosted aquifers and enrichment of novel symbionts in the deep terrestrial subsurface.</title>
        <authorList>
            <person name="Probst A.J."/>
            <person name="Ladd B."/>
            <person name="Jarett J.K."/>
            <person name="Geller-Mcgrath D.E."/>
            <person name="Sieber C.M.K."/>
            <person name="Emerson J.B."/>
            <person name="Anantharaman K."/>
            <person name="Thomas B.C."/>
            <person name="Malmstrom R."/>
            <person name="Stieglmeier M."/>
            <person name="Klingl A."/>
            <person name="Woyke T."/>
            <person name="Ryan C.M."/>
            <person name="Banfield J.F."/>
        </authorList>
    </citation>
    <scope>NUCLEOTIDE SEQUENCE [LARGE SCALE GENOMIC DNA]</scope>
</reference>
<dbReference type="InterPro" id="IPR015847">
    <property type="entry name" value="ExoRNase_PH_dom2"/>
</dbReference>
<dbReference type="PANTHER" id="PTHR11252">
    <property type="entry name" value="POLYRIBONUCLEOTIDE NUCLEOTIDYLTRANSFERASE"/>
    <property type="match status" value="1"/>
</dbReference>
<evidence type="ECO:0000256" key="8">
    <source>
        <dbReference type="HAMAP-Rule" id="MF_01595"/>
    </source>
</evidence>
<dbReference type="InterPro" id="IPR004088">
    <property type="entry name" value="KH_dom_type_1"/>
</dbReference>
<dbReference type="CDD" id="cd11364">
    <property type="entry name" value="RNase_PH_PNPase_2"/>
    <property type="match status" value="1"/>
</dbReference>
<dbReference type="EMBL" id="PEXW01000060">
    <property type="protein sequence ID" value="PIS40562.1"/>
    <property type="molecule type" value="Genomic_DNA"/>
</dbReference>
<dbReference type="Pfam" id="PF01138">
    <property type="entry name" value="RNase_PH"/>
    <property type="match status" value="2"/>
</dbReference>
<keyword evidence="3 8" id="KW-0808">Transferase</keyword>
<dbReference type="GO" id="GO:0003723">
    <property type="term" value="F:RNA binding"/>
    <property type="evidence" value="ECO:0007669"/>
    <property type="project" value="UniProtKB-UniRule"/>
</dbReference>
<dbReference type="GO" id="GO:0005829">
    <property type="term" value="C:cytosol"/>
    <property type="evidence" value="ECO:0007669"/>
    <property type="project" value="TreeGrafter"/>
</dbReference>
<evidence type="ECO:0000256" key="1">
    <source>
        <dbReference type="ARBA" id="ARBA00007404"/>
    </source>
</evidence>
<dbReference type="FunFam" id="3.30.1370.10:FF:000001">
    <property type="entry name" value="Polyribonucleotide nucleotidyltransferase"/>
    <property type="match status" value="1"/>
</dbReference>
<comment type="subcellular location">
    <subcellularLocation>
        <location evidence="8">Cytoplasm</location>
    </subcellularLocation>
</comment>
<dbReference type="GO" id="GO:0000287">
    <property type="term" value="F:magnesium ion binding"/>
    <property type="evidence" value="ECO:0007669"/>
    <property type="project" value="UniProtKB-UniRule"/>
</dbReference>
<protein>
    <recommendedName>
        <fullName evidence="8">Polyribonucleotide nucleotidyltransferase</fullName>
        <ecNumber evidence="8">2.7.7.8</ecNumber>
    </recommendedName>
    <alternativeName>
        <fullName evidence="8">Polynucleotide phosphorylase</fullName>
        <shortName evidence="8">PNPase</shortName>
    </alternativeName>
</protein>
<name>A0A2H0YS37_9BACT</name>
<evidence type="ECO:0000256" key="7">
    <source>
        <dbReference type="ARBA" id="ARBA00022884"/>
    </source>
</evidence>
<evidence type="ECO:0000256" key="9">
    <source>
        <dbReference type="SAM" id="MobiDB-lite"/>
    </source>
</evidence>
<dbReference type="GO" id="GO:0006402">
    <property type="term" value="P:mRNA catabolic process"/>
    <property type="evidence" value="ECO:0007669"/>
    <property type="project" value="UniProtKB-UniRule"/>
</dbReference>
<dbReference type="FunFam" id="3.30.230.70:FF:000002">
    <property type="entry name" value="Polyribonucleotide nucleotidyltransferase"/>
    <property type="match status" value="1"/>
</dbReference>
<dbReference type="InterPro" id="IPR012340">
    <property type="entry name" value="NA-bd_OB-fold"/>
</dbReference>
<evidence type="ECO:0000256" key="5">
    <source>
        <dbReference type="ARBA" id="ARBA00022723"/>
    </source>
</evidence>